<keyword evidence="14" id="KW-1185">Reference proteome</keyword>
<keyword evidence="5 10" id="KW-0175">Coiled coil</keyword>
<dbReference type="PANTHER" id="PTHR47968">
    <property type="entry name" value="CENTROMERE PROTEIN E"/>
    <property type="match status" value="1"/>
</dbReference>
<evidence type="ECO:0000256" key="8">
    <source>
        <dbReference type="ARBA" id="ARBA00068376"/>
    </source>
</evidence>
<dbReference type="AlphaFoldDB" id="A0A553NUN4"/>
<feature type="compositionally biased region" description="Basic and acidic residues" evidence="11">
    <location>
        <begin position="795"/>
        <end position="818"/>
    </location>
</feature>
<evidence type="ECO:0000256" key="3">
    <source>
        <dbReference type="ARBA" id="ARBA00022741"/>
    </source>
</evidence>
<feature type="compositionally biased region" description="Basic and acidic residues" evidence="11">
    <location>
        <begin position="10"/>
        <end position="24"/>
    </location>
</feature>
<feature type="compositionally biased region" description="Acidic residues" evidence="11">
    <location>
        <begin position="573"/>
        <end position="609"/>
    </location>
</feature>
<dbReference type="GO" id="GO:0005874">
    <property type="term" value="C:microtubule"/>
    <property type="evidence" value="ECO:0007669"/>
    <property type="project" value="UniProtKB-KW"/>
</dbReference>
<dbReference type="OMA" id="ATCIAHK"/>
<feature type="compositionally biased region" description="Basic residues" evidence="11">
    <location>
        <begin position="928"/>
        <end position="942"/>
    </location>
</feature>
<keyword evidence="7" id="KW-0206">Cytoskeleton</keyword>
<keyword evidence="4 9" id="KW-0067">ATP-binding</keyword>
<dbReference type="InterPro" id="IPR027640">
    <property type="entry name" value="Kinesin-like_fam"/>
</dbReference>
<evidence type="ECO:0000256" key="5">
    <source>
        <dbReference type="ARBA" id="ARBA00023054"/>
    </source>
</evidence>
<feature type="coiled-coil region" evidence="10">
    <location>
        <begin position="632"/>
        <end position="690"/>
    </location>
</feature>
<evidence type="ECO:0000256" key="2">
    <source>
        <dbReference type="ARBA" id="ARBA00022701"/>
    </source>
</evidence>
<feature type="compositionally biased region" description="Basic residues" evidence="11">
    <location>
        <begin position="480"/>
        <end position="501"/>
    </location>
</feature>
<feature type="region of interest" description="Disordered" evidence="11">
    <location>
        <begin position="1"/>
        <end position="38"/>
    </location>
</feature>
<feature type="region of interest" description="Disordered" evidence="11">
    <location>
        <begin position="780"/>
        <end position="942"/>
    </location>
</feature>
<name>A0A553NUN4_TIGCA</name>
<dbReference type="Proteomes" id="UP000318571">
    <property type="component" value="Chromosome 1"/>
</dbReference>
<proteinExistence type="inferred from homology"/>
<dbReference type="InterPro" id="IPR036961">
    <property type="entry name" value="Kinesin_motor_dom_sf"/>
</dbReference>
<dbReference type="PRINTS" id="PR00380">
    <property type="entry name" value="KINESINHEAVY"/>
</dbReference>
<dbReference type="InterPro" id="IPR027417">
    <property type="entry name" value="P-loop_NTPase"/>
</dbReference>
<dbReference type="Gene3D" id="3.40.850.10">
    <property type="entry name" value="Kinesin motor domain"/>
    <property type="match status" value="1"/>
</dbReference>
<dbReference type="Pfam" id="PF00225">
    <property type="entry name" value="Kinesin"/>
    <property type="match status" value="1"/>
</dbReference>
<feature type="binding site" evidence="9">
    <location>
        <begin position="135"/>
        <end position="142"/>
    </location>
    <ligand>
        <name>ATP</name>
        <dbReference type="ChEBI" id="CHEBI:30616"/>
    </ligand>
</feature>
<feature type="coiled-coil region" evidence="10">
    <location>
        <begin position="392"/>
        <end position="440"/>
    </location>
</feature>
<dbReference type="GO" id="GO:0003777">
    <property type="term" value="F:microtubule motor activity"/>
    <property type="evidence" value="ECO:0007669"/>
    <property type="project" value="InterPro"/>
</dbReference>
<keyword evidence="7" id="KW-0963">Cytoplasm</keyword>
<keyword evidence="2" id="KW-0493">Microtubule</keyword>
<gene>
    <name evidence="13" type="ORF">TCAL_02510</name>
</gene>
<feature type="compositionally biased region" description="Basic residues" evidence="11">
    <location>
        <begin position="886"/>
        <end position="897"/>
    </location>
</feature>
<organism evidence="13 14">
    <name type="scientific">Tigriopus californicus</name>
    <name type="common">Marine copepod</name>
    <dbReference type="NCBI Taxonomy" id="6832"/>
    <lineage>
        <taxon>Eukaryota</taxon>
        <taxon>Metazoa</taxon>
        <taxon>Ecdysozoa</taxon>
        <taxon>Arthropoda</taxon>
        <taxon>Crustacea</taxon>
        <taxon>Multicrustacea</taxon>
        <taxon>Hexanauplia</taxon>
        <taxon>Copepoda</taxon>
        <taxon>Harpacticoida</taxon>
        <taxon>Harpacticidae</taxon>
        <taxon>Tigriopus</taxon>
    </lineage>
</organism>
<evidence type="ECO:0000256" key="1">
    <source>
        <dbReference type="ARBA" id="ARBA00004245"/>
    </source>
</evidence>
<evidence type="ECO:0000256" key="6">
    <source>
        <dbReference type="ARBA" id="ARBA00023175"/>
    </source>
</evidence>
<comment type="similarity">
    <text evidence="9">Belongs to the TRAFAC class myosin-kinesin ATPase superfamily. Kinesin family.</text>
</comment>
<evidence type="ECO:0000256" key="9">
    <source>
        <dbReference type="PROSITE-ProRule" id="PRU00283"/>
    </source>
</evidence>
<evidence type="ECO:0000313" key="14">
    <source>
        <dbReference type="Proteomes" id="UP000318571"/>
    </source>
</evidence>
<dbReference type="InterPro" id="IPR019821">
    <property type="entry name" value="Kinesin_motor_CS"/>
</dbReference>
<dbReference type="InterPro" id="IPR001752">
    <property type="entry name" value="Kinesin_motor_dom"/>
</dbReference>
<comment type="caution">
    <text evidence="13">The sequence shown here is derived from an EMBL/GenBank/DDBJ whole genome shotgun (WGS) entry which is preliminary data.</text>
</comment>
<evidence type="ECO:0000256" key="11">
    <source>
        <dbReference type="SAM" id="MobiDB-lite"/>
    </source>
</evidence>
<evidence type="ECO:0000313" key="13">
    <source>
        <dbReference type="EMBL" id="TRY69133.1"/>
    </source>
</evidence>
<dbReference type="PROSITE" id="PS50067">
    <property type="entry name" value="KINESIN_MOTOR_2"/>
    <property type="match status" value="1"/>
</dbReference>
<feature type="region of interest" description="Disordered" evidence="11">
    <location>
        <begin position="478"/>
        <end position="614"/>
    </location>
</feature>
<feature type="compositionally biased region" description="Acidic residues" evidence="11">
    <location>
        <begin position="515"/>
        <end position="540"/>
    </location>
</feature>
<feature type="compositionally biased region" description="Basic residues" evidence="11">
    <location>
        <begin position="866"/>
        <end position="879"/>
    </location>
</feature>
<dbReference type="EMBL" id="VCGU01000010">
    <property type="protein sequence ID" value="TRY69133.1"/>
    <property type="molecule type" value="Genomic_DNA"/>
</dbReference>
<reference evidence="13 14" key="1">
    <citation type="journal article" date="2018" name="Nat. Ecol. Evol.">
        <title>Genomic signatures of mitonuclear coevolution across populations of Tigriopus californicus.</title>
        <authorList>
            <person name="Barreto F.S."/>
            <person name="Watson E.T."/>
            <person name="Lima T.G."/>
            <person name="Willett C.S."/>
            <person name="Edmands S."/>
            <person name="Li W."/>
            <person name="Burton R.S."/>
        </authorList>
    </citation>
    <scope>NUCLEOTIDE SEQUENCE [LARGE SCALE GENOMIC DNA]</scope>
    <source>
        <strain evidence="13 14">San Diego</strain>
    </source>
</reference>
<sequence length="1011" mass="115753">MYELTPPTRDGARDRGNESDDNGRESPAQGPPQRESNNEKLMVVLRIRPMTNDERSRGYRIVTEQVDEKMVVLLDPKGGGKKQDILRKKRTSERQYLFDAAFGGDSTQEQVYNKTTKPLVKSVLEGYNACVFAYGATGGGKTHTMVGKSDNPGCMVRALNDLFQAMETSPEHVFKVTMSYLEVYNENIRDLLNPKSGTLDLRDDSKGKNIQVAGLSEIATNSTEEVMRLLQRGNKERTQEPTAANKTSSRSHALLMVNVKQTAKSRVGGKGAVKSGRLYMIDLAGSERASATQNRGKRLKEGAHINRSLLALGNCINALAEGKAKFVNYRDSKLTRLLKDPLSGNCHTVMIAHVSPVDKHRDESRNTLVYADRAKNISNKVRKNVLDVSYHVTQYQNIISDLKTEIGRLKDKMHSDITYKKADKRQVEELKELRDEMVTNFREQMKLRRQLMSIDNHILSLSMEFEKNNIIINEWETEKAKRRHDKSYEKSRRRKKKKSKAKANEDDSPDSPQAEGDEDEEDGQGAEADNEESGFEDDEEGATRSDSAKSGQQSDSKAESELEDAVDAMAKTEDEEAEETGADDEGESSDADNEDNNEEDAEDTLEEPEEVKQAWEELMLVQREQDRYAGIKLDLEQDLQETRKRQKRLEDELPKRISTEEESEILSLLCKVHELEIEKVEMESKNLLKEFEVRRRDLLILKYDKQQSLSNEIIQRQRKLIEGQSVPMPPELMELYSLYQQELQTRETSENDTYLLTEAKEILRTPSMLSLRPELEDKLPSKYSENKLPPIIHEGSGESEKLFRSRTEIRDLEDEANRQRAQSQLSLRSPEDSAGSRARSSPLPPIEREGRHQRSASPDRDDGHGSNKKSGTRRRRHASKIPVYRKPQHRRSSMKKSHSVDDDDDDDVDDRVQYRRRERRYSLDQDRRRSRSPSRSNQRRRSHSGILVLNPWDQRSLYLLTAKVVDLNRKFLEGPTSITEGEIVCRKCHLSPPGPQRIALRLFHFEVPKEI</sequence>
<keyword evidence="3 9" id="KW-0547">Nucleotide-binding</keyword>
<dbReference type="PANTHER" id="PTHR47968:SF13">
    <property type="entry name" value="KINESIN-LIKE PROTEIN KIF19 ISOFORM X1"/>
    <property type="match status" value="1"/>
</dbReference>
<dbReference type="STRING" id="6832.A0A553NUN4"/>
<dbReference type="SUPFAM" id="SSF52540">
    <property type="entry name" value="P-loop containing nucleoside triphosphate hydrolases"/>
    <property type="match status" value="1"/>
</dbReference>
<dbReference type="GO" id="GO:0005524">
    <property type="term" value="F:ATP binding"/>
    <property type="evidence" value="ECO:0007669"/>
    <property type="project" value="UniProtKB-UniRule"/>
</dbReference>
<feature type="compositionally biased region" description="Basic and acidic residues" evidence="11">
    <location>
        <begin position="846"/>
        <end position="865"/>
    </location>
</feature>
<evidence type="ECO:0000256" key="7">
    <source>
        <dbReference type="ARBA" id="ARBA00023212"/>
    </source>
</evidence>
<accession>A0A553NUN4</accession>
<dbReference type="PROSITE" id="PS00411">
    <property type="entry name" value="KINESIN_MOTOR_1"/>
    <property type="match status" value="1"/>
</dbReference>
<keyword evidence="6 9" id="KW-0505">Motor protein</keyword>
<evidence type="ECO:0000259" key="12">
    <source>
        <dbReference type="PROSITE" id="PS50067"/>
    </source>
</evidence>
<protein>
    <recommendedName>
        <fullName evidence="8">Kinesin-like protein KIN-8B</fullName>
    </recommendedName>
</protein>
<feature type="compositionally biased region" description="Basic and acidic residues" evidence="11">
    <location>
        <begin position="910"/>
        <end position="927"/>
    </location>
</feature>
<dbReference type="GO" id="GO:0008017">
    <property type="term" value="F:microtubule binding"/>
    <property type="evidence" value="ECO:0007669"/>
    <property type="project" value="InterPro"/>
</dbReference>
<evidence type="ECO:0000256" key="10">
    <source>
        <dbReference type="SAM" id="Coils"/>
    </source>
</evidence>
<comment type="subcellular location">
    <subcellularLocation>
        <location evidence="1">Cytoplasm</location>
        <location evidence="1">Cytoskeleton</location>
    </subcellularLocation>
</comment>
<evidence type="ECO:0000256" key="4">
    <source>
        <dbReference type="ARBA" id="ARBA00022840"/>
    </source>
</evidence>
<dbReference type="GO" id="GO:0007018">
    <property type="term" value="P:microtubule-based movement"/>
    <property type="evidence" value="ECO:0007669"/>
    <property type="project" value="InterPro"/>
</dbReference>
<feature type="domain" description="Kinesin motor" evidence="12">
    <location>
        <begin position="40"/>
        <end position="377"/>
    </location>
</feature>
<dbReference type="FunFam" id="3.40.850.10:FF:000056">
    <property type="entry name" value="Kinesin-like protein"/>
    <property type="match status" value="1"/>
</dbReference>
<dbReference type="SMART" id="SM00129">
    <property type="entry name" value="KISc"/>
    <property type="match status" value="1"/>
</dbReference>